<name>A0A9D0ZYL3_9ACTN</name>
<protein>
    <submittedName>
        <fullName evidence="1">Uncharacterized protein</fullName>
    </submittedName>
</protein>
<comment type="caution">
    <text evidence="1">The sequence shown here is derived from an EMBL/GenBank/DDBJ whole genome shotgun (WGS) entry which is preliminary data.</text>
</comment>
<organism evidence="1 2">
    <name type="scientific">Candidatus Aveggerthella stercoripullorum</name>
    <dbReference type="NCBI Taxonomy" id="2840688"/>
    <lineage>
        <taxon>Bacteria</taxon>
        <taxon>Bacillati</taxon>
        <taxon>Actinomycetota</taxon>
        <taxon>Coriobacteriia</taxon>
        <taxon>Eggerthellales</taxon>
        <taxon>Eggerthellaceae</taxon>
        <taxon>Eggerthellaceae incertae sedis</taxon>
        <taxon>Candidatus Aveggerthella</taxon>
    </lineage>
</organism>
<sequence length="88" mass="10119">MPKAFCNNVQMFSQVGKEWLHHRRGKKGELCCSVFVFGQNTLEKMQERFGPRLRSKRAVDVPFMLSVPVRSCFSLSLWRSGIAKADRA</sequence>
<accession>A0A9D0ZYL3</accession>
<gene>
    <name evidence="1" type="ORF">IAA69_01875</name>
</gene>
<dbReference type="AlphaFoldDB" id="A0A9D0ZYL3"/>
<reference evidence="1" key="1">
    <citation type="submission" date="2020-10" db="EMBL/GenBank/DDBJ databases">
        <authorList>
            <person name="Gilroy R."/>
        </authorList>
    </citation>
    <scope>NUCLEOTIDE SEQUENCE</scope>
    <source>
        <strain evidence="1">ChiGjej1B1-2707</strain>
    </source>
</reference>
<reference evidence="1" key="2">
    <citation type="journal article" date="2021" name="PeerJ">
        <title>Extensive microbial diversity within the chicken gut microbiome revealed by metagenomics and culture.</title>
        <authorList>
            <person name="Gilroy R."/>
            <person name="Ravi A."/>
            <person name="Getino M."/>
            <person name="Pursley I."/>
            <person name="Horton D.L."/>
            <person name="Alikhan N.F."/>
            <person name="Baker D."/>
            <person name="Gharbi K."/>
            <person name="Hall N."/>
            <person name="Watson M."/>
            <person name="Adriaenssens E.M."/>
            <person name="Foster-Nyarko E."/>
            <person name="Jarju S."/>
            <person name="Secka A."/>
            <person name="Antonio M."/>
            <person name="Oren A."/>
            <person name="Chaudhuri R.R."/>
            <person name="La Ragione R."/>
            <person name="Hildebrand F."/>
            <person name="Pallen M.J."/>
        </authorList>
    </citation>
    <scope>NUCLEOTIDE SEQUENCE</scope>
    <source>
        <strain evidence="1">ChiGjej1B1-2707</strain>
    </source>
</reference>
<proteinExistence type="predicted"/>
<dbReference type="EMBL" id="DVGB01000023">
    <property type="protein sequence ID" value="HIR01005.1"/>
    <property type="molecule type" value="Genomic_DNA"/>
</dbReference>
<evidence type="ECO:0000313" key="1">
    <source>
        <dbReference type="EMBL" id="HIR01005.1"/>
    </source>
</evidence>
<dbReference type="Proteomes" id="UP000824261">
    <property type="component" value="Unassembled WGS sequence"/>
</dbReference>
<evidence type="ECO:0000313" key="2">
    <source>
        <dbReference type="Proteomes" id="UP000824261"/>
    </source>
</evidence>